<name>A0A6C0KWC7_9ZZZZ</name>
<dbReference type="Gene3D" id="1.10.510.10">
    <property type="entry name" value="Transferase(Phosphotransferase) domain 1"/>
    <property type="match status" value="1"/>
</dbReference>
<protein>
    <recommendedName>
        <fullName evidence="6">Protein kinase domain-containing protein</fullName>
    </recommendedName>
</protein>
<dbReference type="PANTHER" id="PTHR24350">
    <property type="entry name" value="SERINE/THREONINE-PROTEIN KINASE IAL-RELATED"/>
    <property type="match status" value="1"/>
</dbReference>
<proteinExistence type="predicted"/>
<accession>A0A6C0KWC7</accession>
<evidence type="ECO:0000313" key="7">
    <source>
        <dbReference type="EMBL" id="QHU20987.1"/>
    </source>
</evidence>
<keyword evidence="5" id="KW-0067">ATP-binding</keyword>
<dbReference type="Pfam" id="PF00069">
    <property type="entry name" value="Pkinase"/>
    <property type="match status" value="1"/>
</dbReference>
<evidence type="ECO:0000256" key="3">
    <source>
        <dbReference type="ARBA" id="ARBA00022741"/>
    </source>
</evidence>
<organism evidence="7">
    <name type="scientific">viral metagenome</name>
    <dbReference type="NCBI Taxonomy" id="1070528"/>
    <lineage>
        <taxon>unclassified sequences</taxon>
        <taxon>metagenomes</taxon>
        <taxon>organismal metagenomes</taxon>
    </lineage>
</organism>
<dbReference type="PROSITE" id="PS50011">
    <property type="entry name" value="PROTEIN_KINASE_DOM"/>
    <property type="match status" value="1"/>
</dbReference>
<keyword evidence="3" id="KW-0547">Nucleotide-binding</keyword>
<dbReference type="SMART" id="SM00220">
    <property type="entry name" value="S_TKc"/>
    <property type="match status" value="1"/>
</dbReference>
<dbReference type="EMBL" id="MN740976">
    <property type="protein sequence ID" value="QHU20987.1"/>
    <property type="molecule type" value="Genomic_DNA"/>
</dbReference>
<keyword evidence="4" id="KW-0418">Kinase</keyword>
<keyword evidence="1" id="KW-0723">Serine/threonine-protein kinase</keyword>
<feature type="domain" description="Protein kinase" evidence="6">
    <location>
        <begin position="39"/>
        <end position="299"/>
    </location>
</feature>
<dbReference type="GO" id="GO:0005524">
    <property type="term" value="F:ATP binding"/>
    <property type="evidence" value="ECO:0007669"/>
    <property type="project" value="UniProtKB-KW"/>
</dbReference>
<evidence type="ECO:0000256" key="1">
    <source>
        <dbReference type="ARBA" id="ARBA00022527"/>
    </source>
</evidence>
<sequence>MQQGTSVFHPQKVSAAPPAPLAATTVATTTTAAAPAARYSDYIRIYAGNTTRLYICTQTQTGIKYVLKKYIKEYLDYNQTIYANNEIKILSKLSHENIIKYISHYSDDCYICFYQEYAERGDLCDLACKFHNNRLPEIYVIHNIIRQLLLAVEYIHEIGVVHRDIKPENILLSKDYKIKLCDFGLAINQNHILPIGRVGTLEFMAPEIIRLNNEKYKMPYNEKVDIWAIGCLAYELIYGTSPFLDINTSRIEYRICNLAPKFTLNLGISAFTLKFILITLSHDAQKRPSATQLLKYLDLSSQDKVEIADILLDKDSFGVFDDDSSKTKQFRNKRVTSIVLEDKQKPVLQDVAIRTRLLPNNKLTNKLTNKSNNKSNKPFCCFT</sequence>
<dbReference type="InterPro" id="IPR011009">
    <property type="entry name" value="Kinase-like_dom_sf"/>
</dbReference>
<evidence type="ECO:0000256" key="2">
    <source>
        <dbReference type="ARBA" id="ARBA00022679"/>
    </source>
</evidence>
<reference evidence="7" key="1">
    <citation type="journal article" date="2020" name="Nature">
        <title>Giant virus diversity and host interactions through global metagenomics.</title>
        <authorList>
            <person name="Schulz F."/>
            <person name="Roux S."/>
            <person name="Paez-Espino D."/>
            <person name="Jungbluth S."/>
            <person name="Walsh D.A."/>
            <person name="Denef V.J."/>
            <person name="McMahon K.D."/>
            <person name="Konstantinidis K.T."/>
            <person name="Eloe-Fadrosh E.A."/>
            <person name="Kyrpides N.C."/>
            <person name="Woyke T."/>
        </authorList>
    </citation>
    <scope>NUCLEOTIDE SEQUENCE</scope>
    <source>
        <strain evidence="7">GVMAG-S-3300013094-100</strain>
    </source>
</reference>
<dbReference type="AlphaFoldDB" id="A0A6C0KWC7"/>
<dbReference type="GO" id="GO:0004674">
    <property type="term" value="F:protein serine/threonine kinase activity"/>
    <property type="evidence" value="ECO:0007669"/>
    <property type="project" value="UniProtKB-KW"/>
</dbReference>
<keyword evidence="2" id="KW-0808">Transferase</keyword>
<dbReference type="InterPro" id="IPR008271">
    <property type="entry name" value="Ser/Thr_kinase_AS"/>
</dbReference>
<evidence type="ECO:0000256" key="4">
    <source>
        <dbReference type="ARBA" id="ARBA00022777"/>
    </source>
</evidence>
<dbReference type="InterPro" id="IPR030616">
    <property type="entry name" value="Aur-like"/>
</dbReference>
<dbReference type="SUPFAM" id="SSF56112">
    <property type="entry name" value="Protein kinase-like (PK-like)"/>
    <property type="match status" value="1"/>
</dbReference>
<dbReference type="InterPro" id="IPR000719">
    <property type="entry name" value="Prot_kinase_dom"/>
</dbReference>
<evidence type="ECO:0000256" key="5">
    <source>
        <dbReference type="ARBA" id="ARBA00022840"/>
    </source>
</evidence>
<evidence type="ECO:0000259" key="6">
    <source>
        <dbReference type="PROSITE" id="PS50011"/>
    </source>
</evidence>
<dbReference type="PROSITE" id="PS00108">
    <property type="entry name" value="PROTEIN_KINASE_ST"/>
    <property type="match status" value="1"/>
</dbReference>